<evidence type="ECO:0000256" key="6">
    <source>
        <dbReference type="ARBA" id="ARBA00023004"/>
    </source>
</evidence>
<keyword evidence="8" id="KW-0472">Membrane</keyword>
<evidence type="ECO:0008006" key="11">
    <source>
        <dbReference type="Google" id="ProtNLM"/>
    </source>
</evidence>
<evidence type="ECO:0000256" key="7">
    <source>
        <dbReference type="ARBA" id="ARBA00023033"/>
    </source>
</evidence>
<dbReference type="PANTHER" id="PTHR24291:SF189">
    <property type="entry name" value="CYTOCHROME P450 4C3-RELATED"/>
    <property type="match status" value="1"/>
</dbReference>
<accession>A0AAV2B9W3</accession>
<keyword evidence="10" id="KW-1185">Reference proteome</keyword>
<dbReference type="GO" id="GO:0004497">
    <property type="term" value="F:monooxygenase activity"/>
    <property type="evidence" value="ECO:0007669"/>
    <property type="project" value="UniProtKB-KW"/>
</dbReference>
<evidence type="ECO:0000256" key="5">
    <source>
        <dbReference type="ARBA" id="ARBA00022824"/>
    </source>
</evidence>
<name>A0AAV2B9W3_9ARAC</name>
<dbReference type="InterPro" id="IPR050196">
    <property type="entry name" value="Cytochrome_P450_Monoox"/>
</dbReference>
<sequence>AIYLIGQHPEVQTKLHEEIDHVFGGDMERPVTERDLKDLQYMNCVLKESGRIYSTVPVLGRNIPEDTKI</sequence>
<evidence type="ECO:0000256" key="8">
    <source>
        <dbReference type="ARBA" id="ARBA00023136"/>
    </source>
</evidence>
<keyword evidence="4" id="KW-0349">Heme</keyword>
<dbReference type="EMBL" id="CAXIEN010000306">
    <property type="protein sequence ID" value="CAL1292425.1"/>
    <property type="molecule type" value="Genomic_DNA"/>
</dbReference>
<organism evidence="9 10">
    <name type="scientific">Larinioides sclopetarius</name>
    <dbReference type="NCBI Taxonomy" id="280406"/>
    <lineage>
        <taxon>Eukaryota</taxon>
        <taxon>Metazoa</taxon>
        <taxon>Ecdysozoa</taxon>
        <taxon>Arthropoda</taxon>
        <taxon>Chelicerata</taxon>
        <taxon>Arachnida</taxon>
        <taxon>Araneae</taxon>
        <taxon>Araneomorphae</taxon>
        <taxon>Entelegynae</taxon>
        <taxon>Araneoidea</taxon>
        <taxon>Araneidae</taxon>
        <taxon>Larinioides</taxon>
    </lineage>
</organism>
<evidence type="ECO:0000256" key="2">
    <source>
        <dbReference type="ARBA" id="ARBA00004586"/>
    </source>
</evidence>
<feature type="non-terminal residue" evidence="9">
    <location>
        <position position="1"/>
    </location>
</feature>
<evidence type="ECO:0000256" key="1">
    <source>
        <dbReference type="ARBA" id="ARBA00001971"/>
    </source>
</evidence>
<keyword evidence="5" id="KW-0256">Endoplasmic reticulum</keyword>
<dbReference type="GO" id="GO:0005789">
    <property type="term" value="C:endoplasmic reticulum membrane"/>
    <property type="evidence" value="ECO:0007669"/>
    <property type="project" value="UniProtKB-SubCell"/>
</dbReference>
<dbReference type="InterPro" id="IPR001128">
    <property type="entry name" value="Cyt_P450"/>
</dbReference>
<keyword evidence="4" id="KW-0479">Metal-binding</keyword>
<evidence type="ECO:0000256" key="4">
    <source>
        <dbReference type="ARBA" id="ARBA00022617"/>
    </source>
</evidence>
<keyword evidence="7" id="KW-0560">Oxidoreductase</keyword>
<dbReference type="Pfam" id="PF00067">
    <property type="entry name" value="p450"/>
    <property type="match status" value="1"/>
</dbReference>
<keyword evidence="6" id="KW-0408">Iron</keyword>
<protein>
    <recommendedName>
        <fullName evidence="11">Cytochrome P450</fullName>
    </recommendedName>
</protein>
<dbReference type="AlphaFoldDB" id="A0AAV2B9W3"/>
<reference evidence="9 10" key="1">
    <citation type="submission" date="2024-04" db="EMBL/GenBank/DDBJ databases">
        <authorList>
            <person name="Rising A."/>
            <person name="Reimegard J."/>
            <person name="Sonavane S."/>
            <person name="Akerstrom W."/>
            <person name="Nylinder S."/>
            <person name="Hedman E."/>
            <person name="Kallberg Y."/>
        </authorList>
    </citation>
    <scope>NUCLEOTIDE SEQUENCE [LARGE SCALE GENOMIC DNA]</scope>
</reference>
<comment type="subcellular location">
    <subcellularLocation>
        <location evidence="2">Endoplasmic reticulum membrane</location>
    </subcellularLocation>
</comment>
<comment type="similarity">
    <text evidence="3">Belongs to the cytochrome P450 family.</text>
</comment>
<gene>
    <name evidence="9" type="ORF">LARSCL_LOCUS17651</name>
</gene>
<dbReference type="GO" id="GO:0005506">
    <property type="term" value="F:iron ion binding"/>
    <property type="evidence" value="ECO:0007669"/>
    <property type="project" value="InterPro"/>
</dbReference>
<dbReference type="Proteomes" id="UP001497382">
    <property type="component" value="Unassembled WGS sequence"/>
</dbReference>
<proteinExistence type="inferred from homology"/>
<comment type="cofactor">
    <cofactor evidence="1">
        <name>heme</name>
        <dbReference type="ChEBI" id="CHEBI:30413"/>
    </cofactor>
</comment>
<dbReference type="PANTHER" id="PTHR24291">
    <property type="entry name" value="CYTOCHROME P450 FAMILY 4"/>
    <property type="match status" value="1"/>
</dbReference>
<dbReference type="Gene3D" id="1.10.630.10">
    <property type="entry name" value="Cytochrome P450"/>
    <property type="match status" value="1"/>
</dbReference>
<dbReference type="InterPro" id="IPR036396">
    <property type="entry name" value="Cyt_P450_sf"/>
</dbReference>
<evidence type="ECO:0000256" key="3">
    <source>
        <dbReference type="ARBA" id="ARBA00010617"/>
    </source>
</evidence>
<dbReference type="SUPFAM" id="SSF48264">
    <property type="entry name" value="Cytochrome P450"/>
    <property type="match status" value="1"/>
</dbReference>
<evidence type="ECO:0000313" key="10">
    <source>
        <dbReference type="Proteomes" id="UP001497382"/>
    </source>
</evidence>
<keyword evidence="7" id="KW-0503">Monooxygenase</keyword>
<evidence type="ECO:0000313" key="9">
    <source>
        <dbReference type="EMBL" id="CAL1292425.1"/>
    </source>
</evidence>
<dbReference type="GO" id="GO:0020037">
    <property type="term" value="F:heme binding"/>
    <property type="evidence" value="ECO:0007669"/>
    <property type="project" value="InterPro"/>
</dbReference>
<comment type="caution">
    <text evidence="9">The sequence shown here is derived from an EMBL/GenBank/DDBJ whole genome shotgun (WGS) entry which is preliminary data.</text>
</comment>
<dbReference type="GO" id="GO:0016705">
    <property type="term" value="F:oxidoreductase activity, acting on paired donors, with incorporation or reduction of molecular oxygen"/>
    <property type="evidence" value="ECO:0007669"/>
    <property type="project" value="InterPro"/>
</dbReference>